<dbReference type="EMBL" id="JBEDUW010000007">
    <property type="protein sequence ID" value="KAK9911783.1"/>
    <property type="molecule type" value="Genomic_DNA"/>
</dbReference>
<organism evidence="1 2">
    <name type="scientific">Rubus argutus</name>
    <name type="common">Southern blackberry</name>
    <dbReference type="NCBI Taxonomy" id="59490"/>
    <lineage>
        <taxon>Eukaryota</taxon>
        <taxon>Viridiplantae</taxon>
        <taxon>Streptophyta</taxon>
        <taxon>Embryophyta</taxon>
        <taxon>Tracheophyta</taxon>
        <taxon>Spermatophyta</taxon>
        <taxon>Magnoliopsida</taxon>
        <taxon>eudicotyledons</taxon>
        <taxon>Gunneridae</taxon>
        <taxon>Pentapetalae</taxon>
        <taxon>rosids</taxon>
        <taxon>fabids</taxon>
        <taxon>Rosales</taxon>
        <taxon>Rosaceae</taxon>
        <taxon>Rosoideae</taxon>
        <taxon>Rosoideae incertae sedis</taxon>
        <taxon>Rubus</taxon>
    </lineage>
</organism>
<dbReference type="CDD" id="cd09272">
    <property type="entry name" value="RNase_HI_RT_Ty1"/>
    <property type="match status" value="1"/>
</dbReference>
<gene>
    <name evidence="1" type="ORF">M0R45_035673</name>
</gene>
<proteinExistence type="predicted"/>
<evidence type="ECO:0000313" key="1">
    <source>
        <dbReference type="EMBL" id="KAK9911783.1"/>
    </source>
</evidence>
<dbReference type="PANTHER" id="PTHR11439">
    <property type="entry name" value="GAG-POL-RELATED RETROTRANSPOSON"/>
    <property type="match status" value="1"/>
</dbReference>
<keyword evidence="2" id="KW-1185">Reference proteome</keyword>
<sequence>MDHSSKGMFLNQCKYVIDLLDEAGMKDSKPAPTPIKSNLKLDDEGEPLQDISVYQGLDTQILIGPTILWIGSLQQAYVPSLVAILLHGKEKKQTIVARSSVEAEYRVIASIACEIIWLKLLFGDLGIKCTLPIPLHCDNQAAMHITANPVFHERTKHIEVDCHFVRHQVQSKLLQTVYTKSCEQLANTFTKVLPSAQLEHLLSKLGSRNFLDPA</sequence>
<reference evidence="1 2" key="1">
    <citation type="journal article" date="2023" name="G3 (Bethesda)">
        <title>A chromosome-length genome assembly and annotation of blackberry (Rubus argutus, cv. 'Hillquist').</title>
        <authorList>
            <person name="Bruna T."/>
            <person name="Aryal R."/>
            <person name="Dudchenko O."/>
            <person name="Sargent D.J."/>
            <person name="Mead D."/>
            <person name="Buti M."/>
            <person name="Cavallini A."/>
            <person name="Hytonen T."/>
            <person name="Andres J."/>
            <person name="Pham M."/>
            <person name="Weisz D."/>
            <person name="Mascagni F."/>
            <person name="Usai G."/>
            <person name="Natali L."/>
            <person name="Bassil N."/>
            <person name="Fernandez G.E."/>
            <person name="Lomsadze A."/>
            <person name="Armour M."/>
            <person name="Olukolu B."/>
            <person name="Poorten T."/>
            <person name="Britton C."/>
            <person name="Davik J."/>
            <person name="Ashrafi H."/>
            <person name="Aiden E.L."/>
            <person name="Borodovsky M."/>
            <person name="Worthington M."/>
        </authorList>
    </citation>
    <scope>NUCLEOTIDE SEQUENCE [LARGE SCALE GENOMIC DNA]</scope>
    <source>
        <strain evidence="1">PI 553951</strain>
    </source>
</reference>
<protein>
    <recommendedName>
        <fullName evidence="3">Copia protein</fullName>
    </recommendedName>
</protein>
<dbReference type="Proteomes" id="UP001457282">
    <property type="component" value="Unassembled WGS sequence"/>
</dbReference>
<dbReference type="PANTHER" id="PTHR11439:SF511">
    <property type="match status" value="1"/>
</dbReference>
<dbReference type="AlphaFoldDB" id="A0AAW1VY26"/>
<name>A0AAW1VY26_RUBAR</name>
<evidence type="ECO:0008006" key="3">
    <source>
        <dbReference type="Google" id="ProtNLM"/>
    </source>
</evidence>
<accession>A0AAW1VY26</accession>
<evidence type="ECO:0000313" key="2">
    <source>
        <dbReference type="Proteomes" id="UP001457282"/>
    </source>
</evidence>
<comment type="caution">
    <text evidence="1">The sequence shown here is derived from an EMBL/GenBank/DDBJ whole genome shotgun (WGS) entry which is preliminary data.</text>
</comment>